<dbReference type="EMBL" id="KZ084086">
    <property type="protein sequence ID" value="OSD08334.1"/>
    <property type="molecule type" value="Genomic_DNA"/>
</dbReference>
<name>A0A1Y2J6A8_TRAC3</name>
<dbReference type="SFLD" id="SFLDS00057">
    <property type="entry name" value="Glutaminase/Asparaginase"/>
    <property type="match status" value="1"/>
</dbReference>
<dbReference type="InterPro" id="IPR006034">
    <property type="entry name" value="Asparaginase/glutaminase-like"/>
</dbReference>
<evidence type="ECO:0000256" key="4">
    <source>
        <dbReference type="ARBA" id="ARBA00023043"/>
    </source>
</evidence>
<dbReference type="FunFam" id="3.40.50.1170:FF:000003">
    <property type="entry name" value="60 kDa lysophospholipase"/>
    <property type="match status" value="1"/>
</dbReference>
<dbReference type="InterPro" id="IPR040919">
    <property type="entry name" value="Asparaginase_C"/>
</dbReference>
<evidence type="ECO:0000313" key="11">
    <source>
        <dbReference type="EMBL" id="OSD08334.1"/>
    </source>
</evidence>
<dbReference type="PANTHER" id="PTHR11707:SF28">
    <property type="entry name" value="60 KDA LYSOPHOSPHOLIPASE"/>
    <property type="match status" value="1"/>
</dbReference>
<dbReference type="InterPro" id="IPR036152">
    <property type="entry name" value="Asp/glu_Ase-like_sf"/>
</dbReference>
<sequence>MDLSRSSDESKVLIINTGGTINMIFSQQGYVPEPYFLIETLHSQHRFHDPLEESLFSHSSSLEGYRRWSSSGRNTPTTGGPLGSREPSPSRVGARAYTNQSLTLPVRSCRPIGIPENLAPETERVLSHRPACKKISEDVYEAHLPTLVTPRSSGPGGTNKRIRYVILEWHPMLDSSNIEIQDWIRIATDIELNYSNFDGFVILHGTDTMAYTSSALSFMLEDLGKTVVVTGAQIPMSQLRNDAVDNLLGALVIAGHYIIPECCLYFNHTLFRGNRVSKTSSYDLNAFNSPNFPPLVNVGIDIVVNWHDVLRQTSLRRFHSHRQMSPHVATLRLFPGITGSTIRAFVAPPTRGVVLETFGAGNAPQRADLVAALKEACDNGVVIVAITQCAKGTVSDAYETGRSLIQAGVVPGGDMTPECALTKLSYLLSKPELSAAQVRALIGTPLRGELTLPESKVPPSLSQPVGLDQSLDNIQGVLSQVVRLVSSASRAPRIVVSQGEDDGSAAVATRGSKATRDEAADKATAPWSWTAAEAASTESALFPFLVHLAVSRDDTDGVAFCLAAEAAADQAGTGAGVAVGGGLANCLDAASGRAPLHVAALNGAVRSAAMLLEAGALVHVRDSLGHTPLYYAARQGHEELVDLLVKAGANLGGADVEGGFVALAVQKATHARDEHALRVWKKAGADVVHVAVHV</sequence>
<evidence type="ECO:0000256" key="3">
    <source>
        <dbReference type="ARBA" id="ARBA00022801"/>
    </source>
</evidence>
<evidence type="ECO:0000256" key="7">
    <source>
        <dbReference type="PROSITE-ProRule" id="PRU10100"/>
    </source>
</evidence>
<dbReference type="PROSITE" id="PS00917">
    <property type="entry name" value="ASN_GLN_ASE_2"/>
    <property type="match status" value="1"/>
</dbReference>
<dbReference type="InterPro" id="IPR027475">
    <property type="entry name" value="Asparaginase/glutaminase_AS2"/>
</dbReference>
<evidence type="ECO:0000259" key="10">
    <source>
        <dbReference type="Pfam" id="PF17763"/>
    </source>
</evidence>
<evidence type="ECO:0000259" key="9">
    <source>
        <dbReference type="Pfam" id="PF00710"/>
    </source>
</evidence>
<dbReference type="FunFam" id="3.40.50.40:FF:000001">
    <property type="entry name" value="L-asparaginase 1"/>
    <property type="match status" value="1"/>
</dbReference>
<dbReference type="STRING" id="1353009.A0A1Y2J6A8"/>
<feature type="region of interest" description="Disordered" evidence="8">
    <location>
        <begin position="65"/>
        <end position="94"/>
    </location>
</feature>
<accession>A0A1Y2J6A8</accession>
<feature type="domain" description="L-asparaginase N-terminal" evidence="9">
    <location>
        <begin position="168"/>
        <end position="308"/>
    </location>
</feature>
<proteinExistence type="inferred from homology"/>
<evidence type="ECO:0000256" key="6">
    <source>
        <dbReference type="PROSITE-ProRule" id="PRU00023"/>
    </source>
</evidence>
<dbReference type="GO" id="GO:0004067">
    <property type="term" value="F:asparaginase activity"/>
    <property type="evidence" value="ECO:0007669"/>
    <property type="project" value="UniProtKB-UniRule"/>
</dbReference>
<feature type="repeat" description="ANK" evidence="6">
    <location>
        <begin position="591"/>
        <end position="623"/>
    </location>
</feature>
<keyword evidence="3" id="KW-0378">Hydrolase</keyword>
<dbReference type="SUPFAM" id="SSF48403">
    <property type="entry name" value="Ankyrin repeat"/>
    <property type="match status" value="1"/>
</dbReference>
<dbReference type="Gene3D" id="1.25.40.20">
    <property type="entry name" value="Ankyrin repeat-containing domain"/>
    <property type="match status" value="1"/>
</dbReference>
<dbReference type="CDD" id="cd08963">
    <property type="entry name" value="L-asparaginase_I"/>
    <property type="match status" value="1"/>
</dbReference>
<feature type="compositionally biased region" description="Polar residues" evidence="8">
    <location>
        <begin position="68"/>
        <end position="78"/>
    </location>
</feature>
<keyword evidence="4 6" id="KW-0040">ANK repeat</keyword>
<dbReference type="InterPro" id="IPR027473">
    <property type="entry name" value="L-asparaginase_C"/>
</dbReference>
<dbReference type="EC" id="3.5.1.1" evidence="1"/>
<dbReference type="InterPro" id="IPR037152">
    <property type="entry name" value="L-asparaginase_N_sf"/>
</dbReference>
<gene>
    <name evidence="11" type="ORF">PYCCODRAFT_1400693</name>
</gene>
<organism evidence="11 12">
    <name type="scientific">Trametes coccinea (strain BRFM310)</name>
    <name type="common">Pycnoporus coccineus</name>
    <dbReference type="NCBI Taxonomy" id="1353009"/>
    <lineage>
        <taxon>Eukaryota</taxon>
        <taxon>Fungi</taxon>
        <taxon>Dikarya</taxon>
        <taxon>Basidiomycota</taxon>
        <taxon>Agaricomycotina</taxon>
        <taxon>Agaricomycetes</taxon>
        <taxon>Polyporales</taxon>
        <taxon>Polyporaceae</taxon>
        <taxon>Trametes</taxon>
    </lineage>
</organism>
<evidence type="ECO:0000256" key="8">
    <source>
        <dbReference type="SAM" id="MobiDB-lite"/>
    </source>
</evidence>
<dbReference type="Pfam" id="PF17763">
    <property type="entry name" value="Asparaginase_C"/>
    <property type="match status" value="1"/>
</dbReference>
<dbReference type="Proteomes" id="UP000193067">
    <property type="component" value="Unassembled WGS sequence"/>
</dbReference>
<evidence type="ECO:0000256" key="2">
    <source>
        <dbReference type="ARBA" id="ARBA00022737"/>
    </source>
</evidence>
<dbReference type="PROSITE" id="PS51732">
    <property type="entry name" value="ASN_GLN_ASE_3"/>
    <property type="match status" value="1"/>
</dbReference>
<protein>
    <recommendedName>
        <fullName evidence="1">asparaginase</fullName>
        <ecNumber evidence="1">3.5.1.1</ecNumber>
    </recommendedName>
</protein>
<dbReference type="PROSITE" id="PS50297">
    <property type="entry name" value="ANK_REP_REGION"/>
    <property type="match status" value="2"/>
</dbReference>
<dbReference type="PANTHER" id="PTHR11707">
    <property type="entry name" value="L-ASPARAGINASE"/>
    <property type="match status" value="1"/>
</dbReference>
<keyword evidence="12" id="KW-1185">Reference proteome</keyword>
<dbReference type="Pfam" id="PF00710">
    <property type="entry name" value="Asparaginase"/>
    <property type="match status" value="1"/>
</dbReference>
<dbReference type="InterPro" id="IPR027474">
    <property type="entry name" value="L-asparaginase_N"/>
</dbReference>
<dbReference type="PRINTS" id="PR00139">
    <property type="entry name" value="ASNGLNASE"/>
</dbReference>
<dbReference type="InterPro" id="IPR036770">
    <property type="entry name" value="Ankyrin_rpt-contain_sf"/>
</dbReference>
<feature type="region of interest" description="Disordered" evidence="8">
    <location>
        <begin position="499"/>
        <end position="521"/>
    </location>
</feature>
<dbReference type="InterPro" id="IPR002110">
    <property type="entry name" value="Ankyrin_rpt"/>
</dbReference>
<dbReference type="Gene3D" id="3.40.50.1170">
    <property type="entry name" value="L-asparaginase, N-terminal domain"/>
    <property type="match status" value="1"/>
</dbReference>
<dbReference type="PROSITE" id="PS50088">
    <property type="entry name" value="ANK_REPEAT"/>
    <property type="match status" value="2"/>
</dbReference>
<reference evidence="11 12" key="1">
    <citation type="journal article" date="2015" name="Biotechnol. Biofuels">
        <title>Enhanced degradation of softwood versus hardwood by the white-rot fungus Pycnoporus coccineus.</title>
        <authorList>
            <person name="Couturier M."/>
            <person name="Navarro D."/>
            <person name="Chevret D."/>
            <person name="Henrissat B."/>
            <person name="Piumi F."/>
            <person name="Ruiz-Duenas F.J."/>
            <person name="Martinez A.T."/>
            <person name="Grigoriev I.V."/>
            <person name="Riley R."/>
            <person name="Lipzen A."/>
            <person name="Berrin J.G."/>
            <person name="Master E.R."/>
            <person name="Rosso M.N."/>
        </authorList>
    </citation>
    <scope>NUCLEOTIDE SEQUENCE [LARGE SCALE GENOMIC DNA]</scope>
    <source>
        <strain evidence="11 12">BRFM310</strain>
    </source>
</reference>
<dbReference type="PIRSF" id="PIRSF500176">
    <property type="entry name" value="L_ASNase"/>
    <property type="match status" value="1"/>
</dbReference>
<dbReference type="Gene3D" id="3.40.50.40">
    <property type="match status" value="1"/>
</dbReference>
<feature type="active site" evidence="7">
    <location>
        <position position="206"/>
    </location>
</feature>
<feature type="repeat" description="ANK" evidence="6">
    <location>
        <begin position="624"/>
        <end position="656"/>
    </location>
</feature>
<dbReference type="SMART" id="SM00870">
    <property type="entry name" value="Asparaginase"/>
    <property type="match status" value="1"/>
</dbReference>
<dbReference type="InterPro" id="IPR041725">
    <property type="entry name" value="L-asparaginase_I"/>
</dbReference>
<feature type="domain" description="Asparaginase/glutaminase C-terminal" evidence="10">
    <location>
        <begin position="327"/>
        <end position="441"/>
    </location>
</feature>
<dbReference type="GO" id="GO:0009066">
    <property type="term" value="P:aspartate family amino acid metabolic process"/>
    <property type="evidence" value="ECO:0007669"/>
    <property type="project" value="UniProtKB-ARBA"/>
</dbReference>
<evidence type="ECO:0000256" key="5">
    <source>
        <dbReference type="ARBA" id="ARBA00061199"/>
    </source>
</evidence>
<dbReference type="SUPFAM" id="SSF53774">
    <property type="entry name" value="Glutaminase/Asparaginase"/>
    <property type="match status" value="1"/>
</dbReference>
<dbReference type="PIRSF" id="PIRSF001220">
    <property type="entry name" value="L-ASNase_gatD"/>
    <property type="match status" value="1"/>
</dbReference>
<dbReference type="OrthoDB" id="542841at2759"/>
<comment type="similarity">
    <text evidence="5">In the N-terminal section; belongs to the asparaginase 1 family.</text>
</comment>
<dbReference type="Pfam" id="PF12796">
    <property type="entry name" value="Ank_2"/>
    <property type="match status" value="1"/>
</dbReference>
<keyword evidence="2" id="KW-0677">Repeat</keyword>
<dbReference type="SMART" id="SM00248">
    <property type="entry name" value="ANK"/>
    <property type="match status" value="2"/>
</dbReference>
<dbReference type="AlphaFoldDB" id="A0A1Y2J6A8"/>
<evidence type="ECO:0000256" key="1">
    <source>
        <dbReference type="ARBA" id="ARBA00012920"/>
    </source>
</evidence>
<evidence type="ECO:0000313" key="12">
    <source>
        <dbReference type="Proteomes" id="UP000193067"/>
    </source>
</evidence>